<comment type="caution">
    <text evidence="2">The sequence shown here is derived from an EMBL/GenBank/DDBJ whole genome shotgun (WGS) entry which is preliminary data.</text>
</comment>
<gene>
    <name evidence="2" type="primary">pssM_1</name>
    <name evidence="2" type="ORF">AADEFJLK_02322</name>
</gene>
<dbReference type="EMBL" id="PGFZ01000004">
    <property type="protein sequence ID" value="POZ52100.1"/>
    <property type="molecule type" value="Genomic_DNA"/>
</dbReference>
<sequence>MGYGDNVYTIKEIKAFVRFCEKSISYRVGRLPSQCRASILGNGIHAFWFRREVNFGDLITPLILNKYGYTPIYTQPNKARLIATGSILEFLTEDYSGLIVGSGFISKGDNRQFPHAKILSVRGELTRKRLSLPADIALGDSGLIASDLMPKRQSKQYVLGIVAHYAEKNDAVYLKLRANLGDAVLFIDPQNQPLKVFDEIDRCENILSSSLHGLIAADSMGIPNRWLSSTKLVGGEFKFHDYYSSIEFYDTPITLLGNESLHELIAQVKPKRYDIIQRRKDSILNIWGNIGAYI</sequence>
<dbReference type="GO" id="GO:0016740">
    <property type="term" value="F:transferase activity"/>
    <property type="evidence" value="ECO:0007669"/>
    <property type="project" value="UniProtKB-KW"/>
</dbReference>
<evidence type="ECO:0000259" key="1">
    <source>
        <dbReference type="Pfam" id="PF04230"/>
    </source>
</evidence>
<dbReference type="InterPro" id="IPR007345">
    <property type="entry name" value="Polysacch_pyruvyl_Trfase"/>
</dbReference>
<dbReference type="AlphaFoldDB" id="A0A2S5CMQ0"/>
<feature type="domain" description="Polysaccharide pyruvyl transferase" evidence="1">
    <location>
        <begin position="81"/>
        <end position="228"/>
    </location>
</feature>
<proteinExistence type="predicted"/>
<organism evidence="2 3">
    <name type="scientific">Methylovulum psychrotolerans</name>
    <dbReference type="NCBI Taxonomy" id="1704499"/>
    <lineage>
        <taxon>Bacteria</taxon>
        <taxon>Pseudomonadati</taxon>
        <taxon>Pseudomonadota</taxon>
        <taxon>Gammaproteobacteria</taxon>
        <taxon>Methylococcales</taxon>
        <taxon>Methylococcaceae</taxon>
        <taxon>Methylovulum</taxon>
    </lineage>
</organism>
<dbReference type="Pfam" id="PF04230">
    <property type="entry name" value="PS_pyruv_trans"/>
    <property type="match status" value="1"/>
</dbReference>
<dbReference type="Proteomes" id="UP000237423">
    <property type="component" value="Unassembled WGS sequence"/>
</dbReference>
<keyword evidence="2" id="KW-0670">Pyruvate</keyword>
<evidence type="ECO:0000313" key="3">
    <source>
        <dbReference type="Proteomes" id="UP000237423"/>
    </source>
</evidence>
<reference evidence="2 3" key="1">
    <citation type="submission" date="2017-11" db="EMBL/GenBank/DDBJ databases">
        <title>Draft Genome Sequence of Methylobacter psychrotolerans Sph1T, an Obligate Methanotroph from Low-Temperature Environments.</title>
        <authorList>
            <person name="Oshkin I.Y."/>
            <person name="Miroshnikov K."/>
            <person name="Belova S.E."/>
            <person name="Korzhenkov A."/>
            <person name="Toshchakov S.V."/>
            <person name="Dedysh S.N."/>
        </authorList>
    </citation>
    <scope>NUCLEOTIDE SEQUENCE [LARGE SCALE GENOMIC DNA]</scope>
    <source>
        <strain evidence="2 3">Sph1</strain>
    </source>
</reference>
<protein>
    <submittedName>
        <fullName evidence="2">Exopolysaccharide glucosyl ketal-pyruvate-transferase</fullName>
        <ecNumber evidence="2">2.5.1.98</ecNumber>
    </submittedName>
</protein>
<keyword evidence="2" id="KW-0808">Transferase</keyword>
<evidence type="ECO:0000313" key="2">
    <source>
        <dbReference type="EMBL" id="POZ52100.1"/>
    </source>
</evidence>
<name>A0A2S5CMQ0_9GAMM</name>
<dbReference type="EC" id="2.5.1.98" evidence="2"/>
<accession>A0A2S5CMQ0</accession>